<dbReference type="EMBL" id="CADCSY010000102">
    <property type="protein sequence ID" value="CAA9251411.1"/>
    <property type="molecule type" value="Genomic_DNA"/>
</dbReference>
<reference evidence="4" key="1">
    <citation type="submission" date="2020-02" db="EMBL/GenBank/DDBJ databases">
        <authorList>
            <person name="Meier V. D."/>
        </authorList>
    </citation>
    <scope>NUCLEOTIDE SEQUENCE</scope>
    <source>
        <strain evidence="4">AVDCRST_MAG20</strain>
    </source>
</reference>
<keyword evidence="1" id="KW-0560">Oxidoreductase</keyword>
<dbReference type="SUPFAM" id="SSF51735">
    <property type="entry name" value="NAD(P)-binding Rossmann-fold domains"/>
    <property type="match status" value="1"/>
</dbReference>
<dbReference type="PANTHER" id="PTHR43818:SF11">
    <property type="entry name" value="BCDNA.GH03377"/>
    <property type="match status" value="1"/>
</dbReference>
<name>A0A6J4IGG4_9ACTN</name>
<feature type="domain" description="GFO/IDH/MocA-like oxidoreductase" evidence="3">
    <location>
        <begin position="131"/>
        <end position="240"/>
    </location>
</feature>
<protein>
    <submittedName>
        <fullName evidence="4">Oxidoreductase</fullName>
    </submittedName>
</protein>
<dbReference type="Pfam" id="PF22725">
    <property type="entry name" value="GFO_IDH_MocA_C3"/>
    <property type="match status" value="1"/>
</dbReference>
<dbReference type="InterPro" id="IPR036291">
    <property type="entry name" value="NAD(P)-bd_dom_sf"/>
</dbReference>
<dbReference type="Gene3D" id="3.30.360.10">
    <property type="entry name" value="Dihydrodipicolinate Reductase, domain 2"/>
    <property type="match status" value="1"/>
</dbReference>
<dbReference type="SUPFAM" id="SSF55347">
    <property type="entry name" value="Glyceraldehyde-3-phosphate dehydrogenase-like, C-terminal domain"/>
    <property type="match status" value="1"/>
</dbReference>
<organism evidence="4">
    <name type="scientific">uncultured Acidimicrobiales bacterium</name>
    <dbReference type="NCBI Taxonomy" id="310071"/>
    <lineage>
        <taxon>Bacteria</taxon>
        <taxon>Bacillati</taxon>
        <taxon>Actinomycetota</taxon>
        <taxon>Acidimicrobiia</taxon>
        <taxon>Acidimicrobiales</taxon>
        <taxon>environmental samples</taxon>
    </lineage>
</organism>
<evidence type="ECO:0000259" key="3">
    <source>
        <dbReference type="Pfam" id="PF22725"/>
    </source>
</evidence>
<accession>A0A6J4IGG4</accession>
<evidence type="ECO:0000256" key="1">
    <source>
        <dbReference type="ARBA" id="ARBA00023002"/>
    </source>
</evidence>
<evidence type="ECO:0000259" key="2">
    <source>
        <dbReference type="Pfam" id="PF01408"/>
    </source>
</evidence>
<sequence>MTGAPIEVGVVGAGPWAAMVHAPTFAAGPETRLAGVWARRPEAAERLASRHHVPAIVDLDELFERCDAVAFAVPPDVQAPLAARAARAGLAVILEKPIAGDVAGAVEVATAVEEAGVASLVVLSWRYAPAVRRFLDAAATTEVSGGSGRFLSGGALAGPFATPWRLERGPLLDLGPHVVDLLDAAMGQVTAIHAFGDRHGWVDLVLEHRGGTSSSVALCATTPIDPSRAGVELYGPAGVLEIDCTAAVDGSAFATLRRQLVQTMADGGGHPLDVRRGLHLQRLLHDAEQQLLATGGG</sequence>
<gene>
    <name evidence="4" type="ORF">AVDCRST_MAG20-2279</name>
</gene>
<dbReference type="InterPro" id="IPR055170">
    <property type="entry name" value="GFO_IDH_MocA-like_dom"/>
</dbReference>
<dbReference type="PANTHER" id="PTHR43818">
    <property type="entry name" value="BCDNA.GH03377"/>
    <property type="match status" value="1"/>
</dbReference>
<dbReference type="InterPro" id="IPR000683">
    <property type="entry name" value="Gfo/Idh/MocA-like_OxRdtase_N"/>
</dbReference>
<dbReference type="GO" id="GO:0016491">
    <property type="term" value="F:oxidoreductase activity"/>
    <property type="evidence" value="ECO:0007669"/>
    <property type="project" value="UniProtKB-KW"/>
</dbReference>
<dbReference type="Gene3D" id="3.40.50.720">
    <property type="entry name" value="NAD(P)-binding Rossmann-like Domain"/>
    <property type="match status" value="1"/>
</dbReference>
<evidence type="ECO:0000313" key="4">
    <source>
        <dbReference type="EMBL" id="CAA9251411.1"/>
    </source>
</evidence>
<proteinExistence type="predicted"/>
<dbReference type="AlphaFoldDB" id="A0A6J4IGG4"/>
<dbReference type="GO" id="GO:0000166">
    <property type="term" value="F:nucleotide binding"/>
    <property type="evidence" value="ECO:0007669"/>
    <property type="project" value="InterPro"/>
</dbReference>
<dbReference type="Pfam" id="PF01408">
    <property type="entry name" value="GFO_IDH_MocA"/>
    <property type="match status" value="1"/>
</dbReference>
<dbReference type="InterPro" id="IPR050463">
    <property type="entry name" value="Gfo/Idh/MocA_oxidrdct_glycsds"/>
</dbReference>
<feature type="domain" description="Gfo/Idh/MocA-like oxidoreductase N-terminal" evidence="2">
    <location>
        <begin position="6"/>
        <end position="118"/>
    </location>
</feature>